<evidence type="ECO:0000256" key="1">
    <source>
        <dbReference type="SAM" id="SignalP"/>
    </source>
</evidence>
<protein>
    <submittedName>
        <fullName evidence="3">Uncharacterized protein LOC118273369</fullName>
    </submittedName>
</protein>
<dbReference type="RefSeq" id="XP_050550010.1">
    <property type="nucleotide sequence ID" value="XM_050694053.1"/>
</dbReference>
<dbReference type="Proteomes" id="UP000829999">
    <property type="component" value="Chromosome 1"/>
</dbReference>
<gene>
    <name evidence="3" type="primary">LOC118273369</name>
</gene>
<dbReference type="GeneID" id="118273369"/>
<keyword evidence="1" id="KW-0732">Signal</keyword>
<evidence type="ECO:0000313" key="2">
    <source>
        <dbReference type="Proteomes" id="UP000829999"/>
    </source>
</evidence>
<feature type="chain" id="PRO_5040149815" evidence="1">
    <location>
        <begin position="26"/>
        <end position="133"/>
    </location>
</feature>
<evidence type="ECO:0000313" key="3">
    <source>
        <dbReference type="RefSeq" id="XP_050550010.1"/>
    </source>
</evidence>
<reference evidence="3" key="1">
    <citation type="submission" date="2025-08" db="UniProtKB">
        <authorList>
            <consortium name="RefSeq"/>
        </authorList>
    </citation>
    <scope>IDENTIFICATION</scope>
    <source>
        <tissue evidence="3">Whole larval tissue</tissue>
    </source>
</reference>
<sequence length="133" mass="14607">MAVVMYSYLNFFVVLLSLNIVTCSSNSDGEFDNKAISKLVSGLSALTGGQGDGVESLLGSALEGLDLGSGSSSSSEMVQSDLDSKEIKKYFNTMAKKEEKYYKKAMQDQISEEEKNQLKYYENLLTQIKSLNV</sequence>
<name>A0A9R0EVS2_SPOFR</name>
<proteinExistence type="predicted"/>
<accession>A0A9R0EVS2</accession>
<dbReference type="OrthoDB" id="6928858at2759"/>
<keyword evidence="2" id="KW-1185">Reference proteome</keyword>
<organism evidence="2 3">
    <name type="scientific">Spodoptera frugiperda</name>
    <name type="common">Fall armyworm</name>
    <dbReference type="NCBI Taxonomy" id="7108"/>
    <lineage>
        <taxon>Eukaryota</taxon>
        <taxon>Metazoa</taxon>
        <taxon>Ecdysozoa</taxon>
        <taxon>Arthropoda</taxon>
        <taxon>Hexapoda</taxon>
        <taxon>Insecta</taxon>
        <taxon>Pterygota</taxon>
        <taxon>Neoptera</taxon>
        <taxon>Endopterygota</taxon>
        <taxon>Lepidoptera</taxon>
        <taxon>Glossata</taxon>
        <taxon>Ditrysia</taxon>
        <taxon>Noctuoidea</taxon>
        <taxon>Noctuidae</taxon>
        <taxon>Amphipyrinae</taxon>
        <taxon>Spodoptera</taxon>
    </lineage>
</organism>
<dbReference type="AlphaFoldDB" id="A0A9R0EVS2"/>
<feature type="signal peptide" evidence="1">
    <location>
        <begin position="1"/>
        <end position="25"/>
    </location>
</feature>